<keyword evidence="2" id="KW-0472">Membrane</keyword>
<evidence type="ECO:0000313" key="3">
    <source>
        <dbReference type="EMBL" id="MFC0672649.1"/>
    </source>
</evidence>
<feature type="region of interest" description="Disordered" evidence="1">
    <location>
        <begin position="74"/>
        <end position="102"/>
    </location>
</feature>
<evidence type="ECO:0000256" key="1">
    <source>
        <dbReference type="SAM" id="MobiDB-lite"/>
    </source>
</evidence>
<dbReference type="RefSeq" id="WP_376977601.1">
    <property type="nucleotide sequence ID" value="NZ_JBHLSV010000002.1"/>
</dbReference>
<feature type="compositionally biased region" description="Low complexity" evidence="1">
    <location>
        <begin position="18"/>
        <end position="30"/>
    </location>
</feature>
<sequence length="360" mass="38820">MSQGPQGNPSQQPPQWQPAPGQDPQAHAYAPPGPPAPPQRKRPWALILVAVGCVLLLFVGVLGGLGYLAYSTLRSDDPTAGPTTATAPPTEAPTPSGSEVVPFTPVAPYDENTRSPEEIREILAGSPLTRGSYPPIGECTLPTLAADPSAEELQAFLTAGTGCLGGTWAPVLAAENLPWQTPTVVVFTWPDVPASSDCDASTFSQNAPRMCNLDNILYWPLGAGRFAPLAAPEQLGEAYLMDLSYQLMNTVTWQSSIAVYMNFYQDEFEESDPEFRDSYRRFNLQMRCLSAATAMQLPEGARPSPALQEILLDESTWELGEDPRSVPPAATVRWTRIGIDSQGDMSACNTWVADPADIDR</sequence>
<organism evidence="3 4">
    <name type="scientific">Brachybacterium hainanense</name>
    <dbReference type="NCBI Taxonomy" id="1541174"/>
    <lineage>
        <taxon>Bacteria</taxon>
        <taxon>Bacillati</taxon>
        <taxon>Actinomycetota</taxon>
        <taxon>Actinomycetes</taxon>
        <taxon>Micrococcales</taxon>
        <taxon>Dermabacteraceae</taxon>
        <taxon>Brachybacterium</taxon>
    </lineage>
</organism>
<protein>
    <submittedName>
        <fullName evidence="3">Uncharacterized protein</fullName>
    </submittedName>
</protein>
<evidence type="ECO:0000313" key="4">
    <source>
        <dbReference type="Proteomes" id="UP001589793"/>
    </source>
</evidence>
<dbReference type="Proteomes" id="UP001589793">
    <property type="component" value="Unassembled WGS sequence"/>
</dbReference>
<accession>A0ABV6R6N1</accession>
<keyword evidence="2" id="KW-0812">Transmembrane</keyword>
<feature type="compositionally biased region" description="Low complexity" evidence="1">
    <location>
        <begin position="1"/>
        <end position="10"/>
    </location>
</feature>
<keyword evidence="2" id="KW-1133">Transmembrane helix</keyword>
<comment type="caution">
    <text evidence="3">The sequence shown here is derived from an EMBL/GenBank/DDBJ whole genome shotgun (WGS) entry which is preliminary data.</text>
</comment>
<gene>
    <name evidence="3" type="ORF">ACFFF6_01630</name>
</gene>
<evidence type="ECO:0000256" key="2">
    <source>
        <dbReference type="SAM" id="Phobius"/>
    </source>
</evidence>
<dbReference type="EMBL" id="JBHLSV010000002">
    <property type="protein sequence ID" value="MFC0672649.1"/>
    <property type="molecule type" value="Genomic_DNA"/>
</dbReference>
<keyword evidence="4" id="KW-1185">Reference proteome</keyword>
<feature type="transmembrane region" description="Helical" evidence="2">
    <location>
        <begin position="44"/>
        <end position="70"/>
    </location>
</feature>
<reference evidence="3 4" key="1">
    <citation type="submission" date="2024-09" db="EMBL/GenBank/DDBJ databases">
        <authorList>
            <person name="Sun Q."/>
            <person name="Mori K."/>
        </authorList>
    </citation>
    <scope>NUCLEOTIDE SEQUENCE [LARGE SCALE GENOMIC DNA]</scope>
    <source>
        <strain evidence="3 4">CICC 10874</strain>
    </source>
</reference>
<feature type="compositionally biased region" description="Low complexity" evidence="1">
    <location>
        <begin position="78"/>
        <end position="99"/>
    </location>
</feature>
<feature type="region of interest" description="Disordered" evidence="1">
    <location>
        <begin position="1"/>
        <end position="39"/>
    </location>
</feature>
<name>A0ABV6R6N1_9MICO</name>
<proteinExistence type="predicted"/>